<dbReference type="OrthoDB" id="20872at2759"/>
<dbReference type="AlphaFoldDB" id="A0A2V1D9Z8"/>
<accession>A0A2V1D9Z8</accession>
<dbReference type="PANTHER" id="PTHR35391:SF7">
    <property type="entry name" value="C2H2-TYPE DOMAIN-CONTAINING PROTEIN"/>
    <property type="match status" value="1"/>
</dbReference>
<evidence type="ECO:0000313" key="3">
    <source>
        <dbReference type="Proteomes" id="UP000244855"/>
    </source>
</evidence>
<name>A0A2V1D9Z8_9PLEO</name>
<feature type="non-terminal residue" evidence="2">
    <location>
        <position position="417"/>
    </location>
</feature>
<keyword evidence="3" id="KW-1185">Reference proteome</keyword>
<dbReference type="InterPro" id="IPR058925">
    <property type="entry name" value="zf-C2H2_AcuF"/>
</dbReference>
<dbReference type="STRING" id="97972.A0A2V1D9Z8"/>
<dbReference type="EMBL" id="KZ805538">
    <property type="protein sequence ID" value="PVH94363.1"/>
    <property type="molecule type" value="Genomic_DNA"/>
</dbReference>
<dbReference type="Pfam" id="PF26082">
    <property type="entry name" value="zf-C2H2_AcuF"/>
    <property type="match status" value="1"/>
</dbReference>
<protein>
    <recommendedName>
        <fullName evidence="1">Oxidoreductase acuF-like C2H2 type zinc-finger domain-containing protein</fullName>
    </recommendedName>
</protein>
<evidence type="ECO:0000259" key="1">
    <source>
        <dbReference type="Pfam" id="PF26082"/>
    </source>
</evidence>
<sequence>RQQAATVVRKDEEIEGGPIGLLFNSILEVLRLILIDMKTRLNIPQLYQSLESSSAAFFFWGTDMGVSRGELDEVLQDSPELRDTCLLVLVSIGQFITVASPHLLSSKDRQKTILESTNIAVSLERVMHILGQSQQTTSEVEQDEEILCRTLRMKIDTLVMLGPSLASPAHENFVDEEPRAIENVEEHLTEQAYINNVAERFPLADSMVVTHLGKLNWERYHHMLRLQREAVHQELGVTAAEKAKTIFHDSALGTSVPAHSEVGLNIISTQSIYAPSMLSTRAEKSHRRLPPLPPEARSGEPFTCEICNKSVVYRRTKAWKQHIFADILAYACIFTDCSVADVFFEDGEAMMRHLEERHGLDVAISEVTCPLCLEYTTIDRNDLSLHFSRHMEEIALAIIPSSVDSDDESVNDTPSES</sequence>
<feature type="domain" description="Oxidoreductase acuF-like C2H2 type zinc-finger" evidence="1">
    <location>
        <begin position="299"/>
        <end position="327"/>
    </location>
</feature>
<organism evidence="2 3">
    <name type="scientific">Periconia macrospinosa</name>
    <dbReference type="NCBI Taxonomy" id="97972"/>
    <lineage>
        <taxon>Eukaryota</taxon>
        <taxon>Fungi</taxon>
        <taxon>Dikarya</taxon>
        <taxon>Ascomycota</taxon>
        <taxon>Pezizomycotina</taxon>
        <taxon>Dothideomycetes</taxon>
        <taxon>Pleosporomycetidae</taxon>
        <taxon>Pleosporales</taxon>
        <taxon>Massarineae</taxon>
        <taxon>Periconiaceae</taxon>
        <taxon>Periconia</taxon>
    </lineage>
</organism>
<dbReference type="PANTHER" id="PTHR35391">
    <property type="entry name" value="C2H2-TYPE DOMAIN-CONTAINING PROTEIN-RELATED"/>
    <property type="match status" value="1"/>
</dbReference>
<dbReference type="Proteomes" id="UP000244855">
    <property type="component" value="Unassembled WGS sequence"/>
</dbReference>
<evidence type="ECO:0000313" key="2">
    <source>
        <dbReference type="EMBL" id="PVH94363.1"/>
    </source>
</evidence>
<reference evidence="2 3" key="1">
    <citation type="journal article" date="2018" name="Sci. Rep.">
        <title>Comparative genomics provides insights into the lifestyle and reveals functional heterogeneity of dark septate endophytic fungi.</title>
        <authorList>
            <person name="Knapp D.G."/>
            <person name="Nemeth J.B."/>
            <person name="Barry K."/>
            <person name="Hainaut M."/>
            <person name="Henrissat B."/>
            <person name="Johnson J."/>
            <person name="Kuo A."/>
            <person name="Lim J.H.P."/>
            <person name="Lipzen A."/>
            <person name="Nolan M."/>
            <person name="Ohm R.A."/>
            <person name="Tamas L."/>
            <person name="Grigoriev I.V."/>
            <person name="Spatafora J.W."/>
            <person name="Nagy L.G."/>
            <person name="Kovacs G.M."/>
        </authorList>
    </citation>
    <scope>NUCLEOTIDE SEQUENCE [LARGE SCALE GENOMIC DNA]</scope>
    <source>
        <strain evidence="2 3">DSE2036</strain>
    </source>
</reference>
<feature type="non-terminal residue" evidence="2">
    <location>
        <position position="1"/>
    </location>
</feature>
<gene>
    <name evidence="2" type="ORF">DM02DRAFT_478753</name>
</gene>
<proteinExistence type="predicted"/>